<dbReference type="EMBL" id="QJKF01000009">
    <property type="protein sequence ID" value="PXX60858.1"/>
    <property type="molecule type" value="Genomic_DNA"/>
</dbReference>
<reference evidence="2 3" key="1">
    <citation type="submission" date="2018-05" db="EMBL/GenBank/DDBJ databases">
        <title>Genomic Encyclopedia of Type Strains, Phase IV (KMG-IV): sequencing the most valuable type-strain genomes for metagenomic binning, comparative biology and taxonomic classification.</title>
        <authorList>
            <person name="Goeker M."/>
        </authorList>
    </citation>
    <scope>NUCLEOTIDE SEQUENCE [LARGE SCALE GENOMIC DNA]</scope>
    <source>
        <strain evidence="2 3">DSM 44704</strain>
    </source>
</reference>
<dbReference type="AlphaFoldDB" id="A0A318JYX6"/>
<dbReference type="Proteomes" id="UP000247569">
    <property type="component" value="Unassembled WGS sequence"/>
</dbReference>
<keyword evidence="3" id="KW-1185">Reference proteome</keyword>
<dbReference type="Gene3D" id="3.40.50.1460">
    <property type="match status" value="1"/>
</dbReference>
<dbReference type="Pfam" id="PF00656">
    <property type="entry name" value="Peptidase_C14"/>
    <property type="match status" value="1"/>
</dbReference>
<proteinExistence type="predicted"/>
<organism evidence="2 3">
    <name type="scientific">Nocardia tenerifensis</name>
    <dbReference type="NCBI Taxonomy" id="228006"/>
    <lineage>
        <taxon>Bacteria</taxon>
        <taxon>Bacillati</taxon>
        <taxon>Actinomycetota</taxon>
        <taxon>Actinomycetes</taxon>
        <taxon>Mycobacteriales</taxon>
        <taxon>Nocardiaceae</taxon>
        <taxon>Nocardia</taxon>
    </lineage>
</organism>
<dbReference type="Gene3D" id="1.25.40.10">
    <property type="entry name" value="Tetratricopeptide repeat domain"/>
    <property type="match status" value="2"/>
</dbReference>
<dbReference type="GO" id="GO:0004197">
    <property type="term" value="F:cysteine-type endopeptidase activity"/>
    <property type="evidence" value="ECO:0007669"/>
    <property type="project" value="InterPro"/>
</dbReference>
<dbReference type="GO" id="GO:0006508">
    <property type="term" value="P:proteolysis"/>
    <property type="evidence" value="ECO:0007669"/>
    <property type="project" value="InterPro"/>
</dbReference>
<dbReference type="OrthoDB" id="3884841at2"/>
<sequence length="949" mass="102246">MADRLALVIGSECASFPPLGFTGELAVTLHEVLTMQGGWGPVAGGIVLDPTVDELKRRIKAAFAQANARSASLLLAFVGHGYTKNNNQDYYLLAEDSTLPLDSDSGLHLVNVVAEQLGNTESLDGLIVLIDACEAGPGVVGAGSRWVSLLESASGRMELLVASGAGNAYDGCFTRALLRVFDTGLPAKGANLLPADLPEQLNAACQWQTARHLAFNGALVPRGDSGLWLVPNQALRHEAVTGRPAAGLVDHLMRTVTPTADLADVLADMVDAGADRLQLLVGPAGAGKSTLLALLIRPGRIGELATLRTLTDEFITAAAFLDVTSTVESILDELRAQLTTRFGAEFEEAQRTVLAELTDRDRYGAFEIEIVRPLALMRRPGRRIRIVFDGIDQPDDGCRAGVVAAAATLSTDERLPHLRVIVGARAGTEAAHHPELAHGRRFLLDLPPGRELLRAMTDAATGIRERFADYCILAEDMGGWLVPRLLAEIDWPRDGHPPLDLNALVAERFRTTVRRKTEAEPARALAALLAAVGVGPTAPLRLVCEALRRQGHSSAVPQLRGLVVDLGILVARGLPGHEHERIGLAHATFGSALAREAAADPAAALTGAHAALSDAFEKVTGADIDAYAHTAAPRHLLACGRSAKAIEFLDGTDLTRRAIDNRTSWEGWIVAFEEALPPEHPDRLAARARLARWTGDAGAPLEALSMFEKLVEDCTAYFGADHPQTLLPRVQLANWQGQTGDPERAVAALTELRRRYEELGDERELLRVRADLGFYVGQTGDIAGARDHYAAFLPELERLLGQEDPDVLRSREQYARWIGLTGDPEGARRSLAELVPLFLRTVGPDHNDTLWAMSALAYWTGETGDHEHSVALYREAIARREAISGTEHIGTLVAKAELARLYADRADFAAAAETAASLPKTWARVYGPDDADARKIAAEVAEWRDRALE</sequence>
<accession>A0A318JYX6</accession>
<protein>
    <submittedName>
        <fullName evidence="2">Tetratricopeptide repeat protein</fullName>
    </submittedName>
</protein>
<evidence type="ECO:0000313" key="3">
    <source>
        <dbReference type="Proteomes" id="UP000247569"/>
    </source>
</evidence>
<dbReference type="PANTHER" id="PTHR46082">
    <property type="entry name" value="ATP/GTP-BINDING PROTEIN-RELATED"/>
    <property type="match status" value="1"/>
</dbReference>
<dbReference type="SUPFAM" id="SSF48452">
    <property type="entry name" value="TPR-like"/>
    <property type="match status" value="1"/>
</dbReference>
<dbReference type="InterPro" id="IPR011990">
    <property type="entry name" value="TPR-like_helical_dom_sf"/>
</dbReference>
<dbReference type="InterPro" id="IPR053137">
    <property type="entry name" value="NLR-like"/>
</dbReference>
<dbReference type="PANTHER" id="PTHR46082:SF6">
    <property type="entry name" value="AAA+ ATPASE DOMAIN-CONTAINING PROTEIN-RELATED"/>
    <property type="match status" value="1"/>
</dbReference>
<dbReference type="Pfam" id="PF13424">
    <property type="entry name" value="TPR_12"/>
    <property type="match status" value="2"/>
</dbReference>
<name>A0A318JYX6_9NOCA</name>
<gene>
    <name evidence="2" type="ORF">DFR70_10949</name>
</gene>
<comment type="caution">
    <text evidence="2">The sequence shown here is derived from an EMBL/GenBank/DDBJ whole genome shotgun (WGS) entry which is preliminary data.</text>
</comment>
<evidence type="ECO:0000313" key="2">
    <source>
        <dbReference type="EMBL" id="PXX60858.1"/>
    </source>
</evidence>
<feature type="domain" description="Peptidase C14 caspase" evidence="1">
    <location>
        <begin position="47"/>
        <end position="135"/>
    </location>
</feature>
<dbReference type="RefSeq" id="WP_040734208.1">
    <property type="nucleotide sequence ID" value="NZ_QJKF01000009.1"/>
</dbReference>
<evidence type="ECO:0000259" key="1">
    <source>
        <dbReference type="Pfam" id="PF00656"/>
    </source>
</evidence>
<dbReference type="InterPro" id="IPR011600">
    <property type="entry name" value="Pept_C14_caspase"/>
</dbReference>